<evidence type="ECO:0000256" key="1">
    <source>
        <dbReference type="SAM" id="SignalP"/>
    </source>
</evidence>
<reference evidence="2" key="1">
    <citation type="submission" date="2013-07" db="EMBL/GenBank/DDBJ databases">
        <title>Sub-species coevolution in mutualistic symbiosis.</title>
        <authorList>
            <person name="Murfin K."/>
            <person name="Klassen J."/>
            <person name="Lee M."/>
            <person name="Forst S."/>
            <person name="Stock P."/>
            <person name="Goodrich-Blair H."/>
        </authorList>
    </citation>
    <scope>NUCLEOTIDE SEQUENCE [LARGE SCALE GENOMIC DNA]</scope>
    <source>
        <strain evidence="2">Puntauvense</strain>
    </source>
</reference>
<gene>
    <name evidence="2" type="ORF">XBP1_1160001</name>
</gene>
<dbReference type="RefSeq" id="WP_038214843.1">
    <property type="nucleotide sequence ID" value="NZ_CAWLWN010000106.1"/>
</dbReference>
<feature type="chain" id="PRO_5001721398" evidence="1">
    <location>
        <begin position="26"/>
        <end position="106"/>
    </location>
</feature>
<keyword evidence="1" id="KW-0732">Signal</keyword>
<protein>
    <submittedName>
        <fullName evidence="2">Uncharacterized protein</fullName>
    </submittedName>
</protein>
<dbReference type="EMBL" id="CBSW010000020">
    <property type="protein sequence ID" value="CDG95268.1"/>
    <property type="molecule type" value="Genomic_DNA"/>
</dbReference>
<feature type="signal peptide" evidence="1">
    <location>
        <begin position="1"/>
        <end position="25"/>
    </location>
</feature>
<accession>A0A077NAJ8</accession>
<name>A0A077NAJ8_XENBV</name>
<organism evidence="2 3">
    <name type="scientific">Xenorhabdus bovienii str. puntauvense</name>
    <dbReference type="NCBI Taxonomy" id="1398201"/>
    <lineage>
        <taxon>Bacteria</taxon>
        <taxon>Pseudomonadati</taxon>
        <taxon>Pseudomonadota</taxon>
        <taxon>Gammaproteobacteria</taxon>
        <taxon>Enterobacterales</taxon>
        <taxon>Morganellaceae</taxon>
        <taxon>Xenorhabdus</taxon>
    </lineage>
</organism>
<comment type="caution">
    <text evidence="2">The sequence shown here is derived from an EMBL/GenBank/DDBJ whole genome shotgun (WGS) entry which is preliminary data.</text>
</comment>
<dbReference type="HOGENOM" id="CLU_2222209_0_0_6"/>
<sequence length="106" mass="11843">MKSIKNIMFFLSLMLFVASINNVYADRCSVNMEGKIKSIKIDDNGRHFYASFGEYDDVIFWNHLKSDEGKGAFALLRIALLSVAHIQVTYCSDNGAIVAFKVKAVG</sequence>
<evidence type="ECO:0000313" key="3">
    <source>
        <dbReference type="Proteomes" id="UP000028511"/>
    </source>
</evidence>
<evidence type="ECO:0000313" key="2">
    <source>
        <dbReference type="EMBL" id="CDG95268.1"/>
    </source>
</evidence>
<dbReference type="AlphaFoldDB" id="A0A077NAJ8"/>
<dbReference type="Proteomes" id="UP000028511">
    <property type="component" value="Unassembled WGS sequence"/>
</dbReference>
<proteinExistence type="predicted"/>